<feature type="modified residue" description="4-aspartylphosphate" evidence="2">
    <location>
        <position position="56"/>
    </location>
</feature>
<sequence>MAKDKLRILLIEDEEMLANMYEIKFKNEGFELTKALDGAKGLELSKTIKPDFILLDIIMPKMDGFSVLKALKDDPQTKDVPVMLLTNLGQEEDVKKGKELGAVGYLVKANITPAEVVSKVKEELVKLK</sequence>
<dbReference type="InterPro" id="IPR001789">
    <property type="entry name" value="Sig_transdc_resp-reg_receiver"/>
</dbReference>
<evidence type="ECO:0000256" key="2">
    <source>
        <dbReference type="PROSITE-ProRule" id="PRU00169"/>
    </source>
</evidence>
<dbReference type="Gene3D" id="3.40.50.2300">
    <property type="match status" value="1"/>
</dbReference>
<evidence type="ECO:0000259" key="3">
    <source>
        <dbReference type="PROSITE" id="PS50110"/>
    </source>
</evidence>
<dbReference type="SMART" id="SM00448">
    <property type="entry name" value="REC"/>
    <property type="match status" value="1"/>
</dbReference>
<proteinExistence type="predicted"/>
<comment type="caution">
    <text evidence="4">The sequence shown here is derived from an EMBL/GenBank/DDBJ whole genome shotgun (WGS) entry which is preliminary data.</text>
</comment>
<keyword evidence="1 2" id="KW-0597">Phosphoprotein</keyword>
<protein>
    <submittedName>
        <fullName evidence="4">Response regulator</fullName>
    </submittedName>
</protein>
<dbReference type="InterPro" id="IPR011006">
    <property type="entry name" value="CheY-like_superfamily"/>
</dbReference>
<organism evidence="4 5">
    <name type="scientific">Candidatus Komeilibacteria bacterium CG11_big_fil_rev_8_21_14_0_20_36_20</name>
    <dbReference type="NCBI Taxonomy" id="1974477"/>
    <lineage>
        <taxon>Bacteria</taxon>
        <taxon>Candidatus Komeiliibacteriota</taxon>
    </lineage>
</organism>
<reference evidence="4 5" key="1">
    <citation type="submission" date="2017-09" db="EMBL/GenBank/DDBJ databases">
        <title>Depth-based differentiation of microbial function through sediment-hosted aquifers and enrichment of novel symbionts in the deep terrestrial subsurface.</title>
        <authorList>
            <person name="Probst A.J."/>
            <person name="Ladd B."/>
            <person name="Jarett J.K."/>
            <person name="Geller-Mcgrath D.E."/>
            <person name="Sieber C.M."/>
            <person name="Emerson J.B."/>
            <person name="Anantharaman K."/>
            <person name="Thomas B.C."/>
            <person name="Malmstrom R."/>
            <person name="Stieglmeier M."/>
            <person name="Klingl A."/>
            <person name="Woyke T."/>
            <person name="Ryan C.M."/>
            <person name="Banfield J.F."/>
        </authorList>
    </citation>
    <scope>NUCLEOTIDE SEQUENCE [LARGE SCALE GENOMIC DNA]</scope>
    <source>
        <strain evidence="4">CG11_big_fil_rev_8_21_14_0_20_36_20</strain>
    </source>
</reference>
<dbReference type="PANTHER" id="PTHR44591:SF3">
    <property type="entry name" value="RESPONSE REGULATORY DOMAIN-CONTAINING PROTEIN"/>
    <property type="match status" value="1"/>
</dbReference>
<evidence type="ECO:0000313" key="4">
    <source>
        <dbReference type="EMBL" id="PIR07047.1"/>
    </source>
</evidence>
<dbReference type="CDD" id="cd17574">
    <property type="entry name" value="REC_OmpR"/>
    <property type="match status" value="1"/>
</dbReference>
<dbReference type="EMBL" id="PCWQ01000007">
    <property type="protein sequence ID" value="PIR07047.1"/>
    <property type="molecule type" value="Genomic_DNA"/>
</dbReference>
<dbReference type="SUPFAM" id="SSF52172">
    <property type="entry name" value="CheY-like"/>
    <property type="match status" value="1"/>
</dbReference>
<dbReference type="Pfam" id="PF00072">
    <property type="entry name" value="Response_reg"/>
    <property type="match status" value="1"/>
</dbReference>
<name>A0A2H0NDS8_9BACT</name>
<evidence type="ECO:0000313" key="5">
    <source>
        <dbReference type="Proteomes" id="UP000230564"/>
    </source>
</evidence>
<feature type="domain" description="Response regulatory" evidence="3">
    <location>
        <begin position="7"/>
        <end position="123"/>
    </location>
</feature>
<dbReference type="GO" id="GO:0000160">
    <property type="term" value="P:phosphorelay signal transduction system"/>
    <property type="evidence" value="ECO:0007669"/>
    <property type="project" value="InterPro"/>
</dbReference>
<dbReference type="Proteomes" id="UP000230564">
    <property type="component" value="Unassembled WGS sequence"/>
</dbReference>
<dbReference type="AlphaFoldDB" id="A0A2H0NDS8"/>
<accession>A0A2H0NDS8</accession>
<gene>
    <name evidence="4" type="ORF">COV55_01305</name>
</gene>
<dbReference type="InterPro" id="IPR050595">
    <property type="entry name" value="Bact_response_regulator"/>
</dbReference>
<evidence type="ECO:0000256" key="1">
    <source>
        <dbReference type="ARBA" id="ARBA00022553"/>
    </source>
</evidence>
<dbReference type="PANTHER" id="PTHR44591">
    <property type="entry name" value="STRESS RESPONSE REGULATOR PROTEIN 1"/>
    <property type="match status" value="1"/>
</dbReference>
<dbReference type="PROSITE" id="PS50110">
    <property type="entry name" value="RESPONSE_REGULATORY"/>
    <property type="match status" value="1"/>
</dbReference>